<name>A0AAN8P8T4_PATCE</name>
<evidence type="ECO:0000313" key="14">
    <source>
        <dbReference type="EMBL" id="KAK6173397.1"/>
    </source>
</evidence>
<comment type="similarity">
    <text evidence="11">Belongs to the ligand-gated ion channel (TC 1.A.9) family.</text>
</comment>
<dbReference type="NCBIfam" id="TIGR00860">
    <property type="entry name" value="LIC"/>
    <property type="match status" value="1"/>
</dbReference>
<keyword evidence="5 11" id="KW-0812">Transmembrane</keyword>
<feature type="chain" id="PRO_5042662174" evidence="11">
    <location>
        <begin position="24"/>
        <end position="446"/>
    </location>
</feature>
<dbReference type="InterPro" id="IPR036734">
    <property type="entry name" value="Neur_chan_lig-bd_sf"/>
</dbReference>
<feature type="signal peptide" evidence="11">
    <location>
        <begin position="1"/>
        <end position="23"/>
    </location>
</feature>
<dbReference type="GO" id="GO:0005886">
    <property type="term" value="C:plasma membrane"/>
    <property type="evidence" value="ECO:0007669"/>
    <property type="project" value="UniProtKB-SubCell"/>
</dbReference>
<dbReference type="SUPFAM" id="SSF90112">
    <property type="entry name" value="Neurotransmitter-gated ion-channel transmembrane pore"/>
    <property type="match status" value="1"/>
</dbReference>
<evidence type="ECO:0000256" key="6">
    <source>
        <dbReference type="ARBA" id="ARBA00022729"/>
    </source>
</evidence>
<dbReference type="InterPro" id="IPR006202">
    <property type="entry name" value="Neur_chan_lig-bd"/>
</dbReference>
<dbReference type="EMBL" id="JAZGQO010000011">
    <property type="protein sequence ID" value="KAK6173397.1"/>
    <property type="molecule type" value="Genomic_DNA"/>
</dbReference>
<evidence type="ECO:0000256" key="8">
    <source>
        <dbReference type="ARBA" id="ARBA00023065"/>
    </source>
</evidence>
<dbReference type="InterPro" id="IPR036719">
    <property type="entry name" value="Neuro-gated_channel_TM_sf"/>
</dbReference>
<evidence type="ECO:0000256" key="3">
    <source>
        <dbReference type="ARBA" id="ARBA00022448"/>
    </source>
</evidence>
<keyword evidence="6 11" id="KW-0732">Signal</keyword>
<proteinExistence type="inferred from homology"/>
<dbReference type="InterPro" id="IPR006028">
    <property type="entry name" value="GABAA/Glycine_rcpt"/>
</dbReference>
<comment type="caution">
    <text evidence="14">The sequence shown here is derived from an EMBL/GenBank/DDBJ whole genome shotgun (WGS) entry which is preliminary data.</text>
</comment>
<dbReference type="PRINTS" id="PR00253">
    <property type="entry name" value="GABAARECEPTR"/>
</dbReference>
<dbReference type="Gene3D" id="1.20.58.390">
    <property type="entry name" value="Neurotransmitter-gated ion-channel transmembrane domain"/>
    <property type="match status" value="1"/>
</dbReference>
<protein>
    <submittedName>
        <fullName evidence="14">Uncharacterized protein</fullName>
    </submittedName>
</protein>
<dbReference type="GO" id="GO:0005230">
    <property type="term" value="F:extracellular ligand-gated monoatomic ion channel activity"/>
    <property type="evidence" value="ECO:0007669"/>
    <property type="project" value="InterPro"/>
</dbReference>
<dbReference type="InterPro" id="IPR038050">
    <property type="entry name" value="Neuro_actylchol_rec"/>
</dbReference>
<keyword evidence="7 11" id="KW-1133">Transmembrane helix</keyword>
<keyword evidence="4" id="KW-1003">Cell membrane</keyword>
<organism evidence="14 15">
    <name type="scientific">Patella caerulea</name>
    <name type="common">Rayed Mediterranean limpet</name>
    <dbReference type="NCBI Taxonomy" id="87958"/>
    <lineage>
        <taxon>Eukaryota</taxon>
        <taxon>Metazoa</taxon>
        <taxon>Spiralia</taxon>
        <taxon>Lophotrochozoa</taxon>
        <taxon>Mollusca</taxon>
        <taxon>Gastropoda</taxon>
        <taxon>Patellogastropoda</taxon>
        <taxon>Patelloidea</taxon>
        <taxon>Patellidae</taxon>
        <taxon>Patella</taxon>
    </lineage>
</organism>
<dbReference type="Gene3D" id="2.70.170.10">
    <property type="entry name" value="Neurotransmitter-gated ion-channel ligand-binding domain"/>
    <property type="match status" value="1"/>
</dbReference>
<feature type="transmembrane region" description="Helical" evidence="11">
    <location>
        <begin position="412"/>
        <end position="432"/>
    </location>
</feature>
<dbReference type="PANTHER" id="PTHR18945">
    <property type="entry name" value="NEUROTRANSMITTER GATED ION CHANNEL"/>
    <property type="match status" value="1"/>
</dbReference>
<feature type="domain" description="Neurotransmitter-gated ion-channel transmembrane" evidence="13">
    <location>
        <begin position="244"/>
        <end position="333"/>
    </location>
</feature>
<evidence type="ECO:0000256" key="2">
    <source>
        <dbReference type="ARBA" id="ARBA00004236"/>
    </source>
</evidence>
<reference evidence="14 15" key="1">
    <citation type="submission" date="2024-01" db="EMBL/GenBank/DDBJ databases">
        <title>The genome of the rayed Mediterranean limpet Patella caerulea (Linnaeus, 1758).</title>
        <authorList>
            <person name="Anh-Thu Weber A."/>
            <person name="Halstead-Nussloch G."/>
        </authorList>
    </citation>
    <scope>NUCLEOTIDE SEQUENCE [LARGE SCALE GENOMIC DNA]</scope>
    <source>
        <strain evidence="14">AATW-2023a</strain>
        <tissue evidence="14">Whole specimen</tissue>
    </source>
</reference>
<dbReference type="AlphaFoldDB" id="A0AAN8P8T4"/>
<dbReference type="PRINTS" id="PR00252">
    <property type="entry name" value="NRIONCHANNEL"/>
</dbReference>
<evidence type="ECO:0000256" key="9">
    <source>
        <dbReference type="ARBA" id="ARBA00023136"/>
    </source>
</evidence>
<feature type="transmembrane region" description="Helical" evidence="11">
    <location>
        <begin position="238"/>
        <end position="260"/>
    </location>
</feature>
<evidence type="ECO:0000256" key="5">
    <source>
        <dbReference type="ARBA" id="ARBA00022692"/>
    </source>
</evidence>
<dbReference type="Pfam" id="PF02931">
    <property type="entry name" value="Neur_chan_LBD"/>
    <property type="match status" value="1"/>
</dbReference>
<evidence type="ECO:0000256" key="1">
    <source>
        <dbReference type="ARBA" id="ARBA00004141"/>
    </source>
</evidence>
<evidence type="ECO:0000256" key="10">
    <source>
        <dbReference type="ARBA" id="ARBA00023303"/>
    </source>
</evidence>
<keyword evidence="10 11" id="KW-0407">Ion channel</keyword>
<dbReference type="InterPro" id="IPR018000">
    <property type="entry name" value="Neurotransmitter_ion_chnl_CS"/>
</dbReference>
<dbReference type="PROSITE" id="PS00236">
    <property type="entry name" value="NEUROTR_ION_CHANNEL"/>
    <property type="match status" value="1"/>
</dbReference>
<dbReference type="InterPro" id="IPR006029">
    <property type="entry name" value="Neurotrans-gated_channel_TM"/>
</dbReference>
<dbReference type="GO" id="GO:0004888">
    <property type="term" value="F:transmembrane signaling receptor activity"/>
    <property type="evidence" value="ECO:0007669"/>
    <property type="project" value="InterPro"/>
</dbReference>
<evidence type="ECO:0000259" key="13">
    <source>
        <dbReference type="Pfam" id="PF02932"/>
    </source>
</evidence>
<comment type="subcellular location">
    <subcellularLocation>
        <location evidence="2">Cell membrane</location>
    </subcellularLocation>
    <subcellularLocation>
        <location evidence="1">Membrane</location>
        <topology evidence="1">Multi-pass membrane protein</topology>
    </subcellularLocation>
</comment>
<keyword evidence="3 11" id="KW-0813">Transport</keyword>
<feature type="domain" description="Neurotransmitter-gated ion-channel ligand-binding" evidence="12">
    <location>
        <begin position="33"/>
        <end position="236"/>
    </location>
</feature>
<evidence type="ECO:0000256" key="11">
    <source>
        <dbReference type="RuleBase" id="RU000687"/>
    </source>
</evidence>
<feature type="transmembrane region" description="Helical" evidence="11">
    <location>
        <begin position="302"/>
        <end position="325"/>
    </location>
</feature>
<keyword evidence="15" id="KW-1185">Reference proteome</keyword>
<dbReference type="SUPFAM" id="SSF63712">
    <property type="entry name" value="Nicotinic receptor ligand binding domain-like"/>
    <property type="match status" value="1"/>
</dbReference>
<dbReference type="InterPro" id="IPR006201">
    <property type="entry name" value="Neur_channel"/>
</dbReference>
<sequence length="446" mass="51149">MACRSYFCCAILLSFMWWDLTNAANRVKRKADFLKALLYDYDYQIPPNYESDQPCNVTMKLFIESFHSISETDMQFVTDVIIEQRWVDPRLDFSGVIESPFFELDTKMMNRIWVPDLYIPNEKSAYFHELTLPNKMLHLHSNGSVVYKARITLTAACYMDLRKYPLDTQICSLYFQSFSYSTSNVVFVWGPNPINNKNVKKTLPKFEIINTTVAECSNTFEVNHTCISVHFHLARNPGFYLLHVYIPSILIVIISWVSFWLSKDAVTARASLGILTILTMTTQTTSSVASLPKVSYIKAIDIWMVVCLGFVFAAFLEYAVLQVLIRRNSCTQQTHLSAPVYEEVVVVPTENETVTEETGGEPVSNNLYCVNDGPIKRNIGVKMMTYENQEPYFSLPDHTKTPKLTVCAGLDIFSRVIFPTSFISFNLFYWIYFSSSAILDQDIHTS</sequence>
<accession>A0AAN8P8T4</accession>
<evidence type="ECO:0000259" key="12">
    <source>
        <dbReference type="Pfam" id="PF02931"/>
    </source>
</evidence>
<evidence type="ECO:0000256" key="4">
    <source>
        <dbReference type="ARBA" id="ARBA00022475"/>
    </source>
</evidence>
<dbReference type="CDD" id="cd19049">
    <property type="entry name" value="LGIC_TM_anion"/>
    <property type="match status" value="1"/>
</dbReference>
<dbReference type="Pfam" id="PF02932">
    <property type="entry name" value="Neur_chan_memb"/>
    <property type="match status" value="1"/>
</dbReference>
<keyword evidence="8 11" id="KW-0406">Ion transport</keyword>
<gene>
    <name evidence="14" type="ORF">SNE40_016856</name>
</gene>
<keyword evidence="9 11" id="KW-0472">Membrane</keyword>
<evidence type="ECO:0000256" key="7">
    <source>
        <dbReference type="ARBA" id="ARBA00022989"/>
    </source>
</evidence>
<evidence type="ECO:0000313" key="15">
    <source>
        <dbReference type="Proteomes" id="UP001347796"/>
    </source>
</evidence>
<dbReference type="Proteomes" id="UP001347796">
    <property type="component" value="Unassembled WGS sequence"/>
</dbReference>
<feature type="transmembrane region" description="Helical" evidence="11">
    <location>
        <begin position="272"/>
        <end position="290"/>
    </location>
</feature>